<feature type="compositionally biased region" description="Low complexity" evidence="8">
    <location>
        <begin position="2358"/>
        <end position="2368"/>
    </location>
</feature>
<dbReference type="GO" id="GO:0005576">
    <property type="term" value="C:extracellular region"/>
    <property type="evidence" value="ECO:0007669"/>
    <property type="project" value="UniProtKB-SubCell"/>
</dbReference>
<name>A0A928VLE2_9CYAN</name>
<keyword evidence="3" id="KW-0964">Secreted</keyword>
<dbReference type="SUPFAM" id="SSF51120">
    <property type="entry name" value="beta-Roll"/>
    <property type="match status" value="8"/>
</dbReference>
<evidence type="ECO:0000256" key="1">
    <source>
        <dbReference type="ARBA" id="ARBA00004370"/>
    </source>
</evidence>
<proteinExistence type="predicted"/>
<keyword evidence="6" id="KW-0843">Virulence</keyword>
<comment type="subcellular location">
    <subcellularLocation>
        <location evidence="1">Membrane</location>
    </subcellularLocation>
    <subcellularLocation>
        <location evidence="2">Secreted</location>
    </subcellularLocation>
</comment>
<dbReference type="InterPro" id="IPR018511">
    <property type="entry name" value="Hemolysin-typ_Ca-bd_CS"/>
</dbReference>
<dbReference type="InterPro" id="IPR003995">
    <property type="entry name" value="RTX_toxin_determinant-A"/>
</dbReference>
<dbReference type="InterPro" id="IPR018247">
    <property type="entry name" value="EF_Hand_1_Ca_BS"/>
</dbReference>
<gene>
    <name evidence="10" type="ORF">IQ266_13505</name>
</gene>
<feature type="compositionally biased region" description="Basic and acidic residues" evidence="8">
    <location>
        <begin position="2441"/>
        <end position="2450"/>
    </location>
</feature>
<evidence type="ECO:0000259" key="9">
    <source>
        <dbReference type="Pfam" id="PF14252"/>
    </source>
</evidence>
<keyword evidence="7" id="KW-0472">Membrane</keyword>
<dbReference type="GO" id="GO:0005509">
    <property type="term" value="F:calcium ion binding"/>
    <property type="evidence" value="ECO:0007669"/>
    <property type="project" value="InterPro"/>
</dbReference>
<feature type="region of interest" description="Disordered" evidence="8">
    <location>
        <begin position="2352"/>
        <end position="2375"/>
    </location>
</feature>
<organism evidence="10 11">
    <name type="scientific">Romeriopsis navalis LEGE 11480</name>
    <dbReference type="NCBI Taxonomy" id="2777977"/>
    <lineage>
        <taxon>Bacteria</taxon>
        <taxon>Bacillati</taxon>
        <taxon>Cyanobacteriota</taxon>
        <taxon>Cyanophyceae</taxon>
        <taxon>Leptolyngbyales</taxon>
        <taxon>Leptolyngbyaceae</taxon>
        <taxon>Romeriopsis</taxon>
        <taxon>Romeriopsis navalis</taxon>
    </lineage>
</organism>
<dbReference type="InterPro" id="IPR001343">
    <property type="entry name" value="Hemolysn_Ca-bd"/>
</dbReference>
<dbReference type="InterPro" id="IPR028994">
    <property type="entry name" value="Integrin_alpha_N"/>
</dbReference>
<dbReference type="PANTHER" id="PTHR38340">
    <property type="entry name" value="S-LAYER PROTEIN"/>
    <property type="match status" value="1"/>
</dbReference>
<dbReference type="InterPro" id="IPR025592">
    <property type="entry name" value="DUF4347"/>
</dbReference>
<feature type="region of interest" description="Disordered" evidence="8">
    <location>
        <begin position="4257"/>
        <end position="4276"/>
    </location>
</feature>
<keyword evidence="4" id="KW-0800">Toxin</keyword>
<evidence type="ECO:0000256" key="4">
    <source>
        <dbReference type="ARBA" id="ARBA00022656"/>
    </source>
</evidence>
<dbReference type="Proteomes" id="UP000625316">
    <property type="component" value="Unassembled WGS sequence"/>
</dbReference>
<feature type="region of interest" description="Disordered" evidence="8">
    <location>
        <begin position="2421"/>
        <end position="2450"/>
    </location>
</feature>
<evidence type="ECO:0000256" key="5">
    <source>
        <dbReference type="ARBA" id="ARBA00022737"/>
    </source>
</evidence>
<dbReference type="RefSeq" id="WP_319633204.1">
    <property type="nucleotide sequence ID" value="NZ_JADEXQ010000043.1"/>
</dbReference>
<sequence length="4864" mass="510443">MNTNSSLLQSSLATALSTNQPELIGLGTLPELAGISHRAHNPWQSGAAASADQPTNTGTSRQEIVFLDAGLADLDQLLSGIAPHKEVILLDADQDGIGQITAALRDRQNIDALHIISHGNSGFLNLGSSQLSHRSLGDYRDQLADWGSALTADADVLLYACNLALGDPGSQLIQQLAQTIGADIAASNNLTGKGGDWVLEVAAGEIETQIAVQGPAIAAYDQTLEAIDTDAARAISAGVAGLANWTDTLETFQEFGIKLREFDQSFGSVLNISNILTNQFADPIVAYLNSSSPTTEGLEAIIEGLSATVGDVTFTIDPTLVTSSFTAGDEILFDLQLEATRTVSKQLDFGRKALDSYGLKTGTNATFDLENKFVFDFAFGYDLTDGLADADAFFVRVDELSGTTTTSSNNANFDITLGILGATVNSGTLALNARIDSALNDPNSNGDLTLAELTGTDINTLVSLTPTSSLTANLPVTTNFAGVDATNATISINDTTVFDGDEPTVVNDTIVDNDPVTVSVSNFANLLKFKDTSPGDLFYLLQELGNNLQVAAAGLNPDTGIPFLSNGFEDVIDFGTFFTTFSRQFLDNQLIGLAAAPTNGVLDATAIFSMQVDDGPAIALTIARDTSNSSIDDLVADINTALAATALGASVTAKRKGDVLFFEVNDLDKTLVLIGTTGNNGLVELGFVADQTNANDSIVNRSSANVVRFETIQEFVAELSQQSGMTTAGIDAQYDAINEAITFNFTQANTFNRDVTFDLRQDFSGLTLSGTPTVNFAVNTALNLNVGFDLAAKNPSSGDILSLAERLFLSETSSLTADGSIIANNVGVSGAIDLLEINGDNGTINIDLDSGLTLTDTSGDNRISTAELRQQDANGNLVNLDPSLTVNGGLTLPLSVTGLDAFGLADPTTPQLTLGFALDPSNSDIVTFNANQTGLNALQAQFQNFSTKNLLELVGKTIEFLRDDQLRLLNGKIPLVNQSLSDLLAFLTPIESAYNSIQSELATLQSRLAIEVDFLRSELDSLAPMLLTLPPALQSEIERSYSTVQNALTRIPSRLENILANGIPSEVVSAIREFERVINTIPGTVDRTDLDAALKDLKAELPSAQNISKFIYGAFGFDIDDFAANLNAQLTPTVIAQLSRPELNAARIQLQSAIAINNPLVAARAFNDLQVAIGQLNDADLNEILANLSTAFPQRLILGFNNDNHLTLNFDLDIAQFNQSTNLDFSFSDDDSAQIIPIEFDTPGSATVDMLLGAGLSLDLGLGFDPNDGNQLKTYFADSTEIALVTKFDSSFSAGISLGGGLSAEIDGASLSLKDGNAAAKFGIGLQNAPSQGRIFFTDLAADKINLIATGAINANLPLLANGIPLATASATLADLTDFSTFELELDGGLLTGDLNFETLITGTELFLDVLGDGLQSDVLTQLPIIGDKFDMAGSFVDDLKTNFVTPLRVLIQDENNLANRIQNMIFSQLGSPGLGILRDSNNDGNVDLNDVIVVIGPTEATLDFRIGGTDTFDTDFDLGLDGFGLAIEANGGVEIALDYELQLGFGLNLSEGFFFKLPTDSADFAFNLDIGLKNGTTIGADLYLLTLNATDGLSEAANNRDYNNDGDQSDIFSTGVNGGLEVSLLDPNNDNKLTLPELGRTKLSASLSTDIVIAMNLEAGLGNPSLPGVEADLLITWSYEKSSGGTASGGGKPNVGLYDVTLDIGKFLTETVKPILEKVDEYIAPIRPALEFLENEIPGISDISKFIGQGPITFLSLIDSPIFGKGGDTVRRWLEVVRGISQFVSDVANLNGDTVKINFGDYIFSEDLRQDNGDIDFSSGNLANGISDFDDSLNRLEGSGKGASKSLFQNLNKGSSGGLGIAFPILTDPSNIFKLLFGQTADLVTWDIPELRAELNFSRRFGPVIPPIPLFINIGGSLGVFADISVGFDTRGLDTGNFFDGFYFGDRENVSTGRDIAEFGLYAQFSAGASLSVVVAEAGVRGGVGMNLDANWRDPDNDGKVYLQELADNASFGIDAIFDLSGRINAFIEAFGRIGFDTFFGFITIYSTRVTIVNVTLFDFGSRNVTIPPPVLGHMEGGKLVLHMGDLARERKSYTSNKNEKFTITQSGGTVTVKYLAFTQNFTGVNLITGDAGDGRDTIFLDESVTINAELNGGDGNDKITGGKGNDIINGGKGKDILKGGEGNDTINGGEDDDEIYGGIGNDVLSGDAGEDTISGNEGNDTIKGGADDDTLEGNDGDDTIDGDADDDIIRGNLGNDILSGGDDKDTIEGGLGNDTINGDAGNDKLYGETTDSEGTAQDGDDIIRGGSGRDTLQDNYGNDQLFGDDGEDTLISGVGDDALEGGLGSDYIEAGTGNDTAIGGSSTATATDKDGDDEIRGGLGDDILVGDNATIVNRNITLIASPGGRDKIYGDDGDDLLAGQAGRDQLNGGIGNDQLYGGRDNDDLRGQEGIDYLEGGADNDKLNGGDRDDVLIGGYSAYLSDGGDDGNDTLVGGLGNDILLGDNGEIRDNAGQATRTWSTDGTIVTDAANGAGLDSLFGNAGEDILFGGGGDDKLTGDDNGDAFIDILVGDQGRFTNTTISSIHSTVAGSSGNDELLAGDGDDILLGGGADDTISGQLGADILLGDHGQVTRSGTQVQRISTSDTDFGGNDTLLGNEASDILLGGSGNDDLTGGTDGSKDIFLGDNGTVVLNDGSAAANDIFSATSTADGIDTLTGGTNADILIGGGNNDTITGNASDDLILGDHGYITRNPSEVIEAVESTFSGIGGDDTIFGNTGDDQILGGFANDTIQGNEGTDIIIGDSGKITRPAGVVTRIETTNPADGGNDNIQGNAANDFILGGAGNDTIEGGSDNADDVILGDNGVVVRNDGSAAANDIFSTDPTIGGEDNISAGLGNDIILGGANNDTITGNEGTDIILGDNGYITRNATDAVSQIETRFATNGGNDNIQGNDGDDLILGGFADDTIQGNRGSDMIIGDNGQMLIPNGVVTRISTTDPSDGGNDQIQGNEDSDFILGGANNDTIDGGSADDVILGDNGTIVRNDGSPEANDVFSADDMIGGQDNITGGLDQDIILGGADNDTIVGSDGNDVILGDNGYITRNASDVIEKIATQSADVGGNDNIQGSEGNDQILGGFANDTIQGNDGADIILGDNGRLVRADGSAEANDIITTDEQTGGQDTINGDAGDDIILGGIDNDNIFGNADSDVILGDNGYITRNASDVVEKIESRFSAIGGADTIQGNEADDIIIGGFGEDNIQGNEANDRIIGDNGDIDYTLDGQLSTLDLITTKESNIGSNDTIQGNAGNDQIFGGFGEDDIQGNEDNDVILGDSGQITYVEDNDASTLDRITNLDPAIGSNDNIAGGSGDDWIWGGAAADVIAGDEDNDSIFGDNGQIVLTNGQLDTIETLNSDIGDKDQITGGTGNDAILAGADADTVQGNQGEDIILGDHGQLTYLADSDPTTIDQVISTDVTVGGADILQGDGDRDLIIGGANNDQIRGGQGNDVILGDNAQVSFSNNAIRQAETIAIAEGGNDRLNGDAGDDAIVGGFGEDEIFGDGGNDTILGDNARLDYAFSGDDQVGSDTDLSTLDYAVTTNPTIGSNDRILGGFGNDHILGGTGADLIAGDDLIGSVDQTNQTVAFLTNDQAGQLSPNWVVLGRGDFNGDNQTDIVWRDQSNSNINLWLMEGSQILEAVYLGDVPLDWQIAGIADFNADGKDDLFWRSQGGLNALWLMDGRQVVGAAYLPPTPNDWTLAQLKDLNNDGKADAIWRNQSGQNAVWLMDGGSIIGSHFLPTTTTDWEIVAVNDFNNDGEEDIFWRQQAGGLNALWLMNDGQLVSGSFIPSSSSEWKIAGLSDFNGDGQDDLFWRNQINGQNALWLMNGNTVIGGGFLPTIGLNWSVAAVTDLNNDQKSDILWQDRSTGQSAVWLMDGPTLASGDFLPTVPVGWTLEGINDFNNDDQTDLFWRNVSGESAIWLMNGTSVSSAELIRIEGINDDVILGDHGKVYLALPNDRNFISIDTQANQGAGNDQLFGNQGYDTIVGQQGADVIHGGSGQDDLYGGHNVSGGIDGDDWIEGGEDADVAIGDNGLIRRRLDVNGIAATYPAPFGVVIRDVLRFDDIDQISGNDFLRGDEGDDILHGQRGNDTIEGNAGDDELIGHLGDDTLRGGDGSDTLLGDVGIIVRDTNADGSPRRNLDGSWHRDIILTDVAKLNPAITTTTDFATNDYLLLTGDANGNGPTLGVELLADGADNLDGGAGSDQLFGQRGNDRLEGGSGDDYLEGNAGDDWLTDIAGNDFIVGDDNNYLPAFDSNLPTINRGIHIVEQATGLNFNLGRYGTVVTSNLKIVPEAISNVLPNIALTPELKPIQLQDDASFAPLIQPLKDNNGNNLTVLGFVIPDLVNHLDLLAGNDTINAGAGLDYVIGDNYSSTVPLRTGIANVDDAVDILTRSLYHLNYDLHDLELAITGSSNQTAQEITIGRDLIDGGDDRDQIIGDNGSFLAPLLVKQPNDVAALTAVVSQLQNNVNQFNNQITQFLSPFANGVLTQSVTLAIGNDEISGGNGDDKIFADDMLTLVPTLNQPNYVRESFWNYQLIGPERQARSNIREFDLTLGNDEVSGGAGNDFIIGGYANLLMPLVADDVVASSSTSRLQRDLNVLLEDARDFLRDLHNTNHGIDYTGRDQSNRLITQNDTLGGDSGDDLLIGDNATLALPLLQRQIDLNLSLTKDNLDYSDEAHNFFQGLPHSTDLLYRSPQLGFTQLDEDTITGGDGNDVLFGLNGIDNILGNDGDDSIFGGTETDSLNGNAGNNTIRNTSPSAGDLTRITTPIDLALFNLLSPSIQQYITEVDQAQAALTLSGKLEIDFPN</sequence>
<evidence type="ECO:0000256" key="3">
    <source>
        <dbReference type="ARBA" id="ARBA00022525"/>
    </source>
</evidence>
<protein>
    <submittedName>
        <fullName evidence="10">DUF4347 domain-containing protein</fullName>
    </submittedName>
</protein>
<evidence type="ECO:0000256" key="8">
    <source>
        <dbReference type="SAM" id="MobiDB-lite"/>
    </source>
</evidence>
<dbReference type="Pfam" id="PF00353">
    <property type="entry name" value="HemolysinCabind"/>
    <property type="match status" value="35"/>
</dbReference>
<keyword evidence="11" id="KW-1185">Reference proteome</keyword>
<dbReference type="Gene3D" id="2.150.10.10">
    <property type="entry name" value="Serralysin-like metalloprotease, C-terminal"/>
    <property type="match status" value="13"/>
</dbReference>
<evidence type="ECO:0000256" key="2">
    <source>
        <dbReference type="ARBA" id="ARBA00004613"/>
    </source>
</evidence>
<dbReference type="Pfam" id="PF14252">
    <property type="entry name" value="DUF4347"/>
    <property type="match status" value="1"/>
</dbReference>
<feature type="domain" description="DUF4347" evidence="9">
    <location>
        <begin position="64"/>
        <end position="224"/>
    </location>
</feature>
<evidence type="ECO:0000256" key="7">
    <source>
        <dbReference type="ARBA" id="ARBA00023136"/>
    </source>
</evidence>
<dbReference type="GO" id="GO:0016020">
    <property type="term" value="C:membrane"/>
    <property type="evidence" value="ECO:0007669"/>
    <property type="project" value="UniProtKB-SubCell"/>
</dbReference>
<dbReference type="PROSITE" id="PS00330">
    <property type="entry name" value="HEMOLYSIN_CALCIUM"/>
    <property type="match status" value="22"/>
</dbReference>
<dbReference type="GO" id="GO:0090729">
    <property type="term" value="F:toxin activity"/>
    <property type="evidence" value="ECO:0007669"/>
    <property type="project" value="UniProtKB-KW"/>
</dbReference>
<reference evidence="10" key="1">
    <citation type="submission" date="2020-10" db="EMBL/GenBank/DDBJ databases">
        <authorList>
            <person name="Castelo-Branco R."/>
            <person name="Eusebio N."/>
            <person name="Adriana R."/>
            <person name="Vieira A."/>
            <person name="Brugerolle De Fraissinette N."/>
            <person name="Rezende De Castro R."/>
            <person name="Schneider M.P."/>
            <person name="Vasconcelos V."/>
            <person name="Leao P.N."/>
        </authorList>
    </citation>
    <scope>NUCLEOTIDE SEQUENCE</scope>
    <source>
        <strain evidence="10">LEGE 11480</strain>
    </source>
</reference>
<feature type="compositionally biased region" description="Acidic residues" evidence="8">
    <location>
        <begin position="2229"/>
        <end position="2248"/>
    </location>
</feature>
<feature type="region of interest" description="Disordered" evidence="8">
    <location>
        <begin position="2200"/>
        <end position="2321"/>
    </location>
</feature>
<dbReference type="PRINTS" id="PR00313">
    <property type="entry name" value="CABNDNGRPT"/>
</dbReference>
<comment type="caution">
    <text evidence="10">The sequence shown here is derived from an EMBL/GenBank/DDBJ whole genome shotgun (WGS) entry which is preliminary data.</text>
</comment>
<dbReference type="EMBL" id="JADEXQ010000043">
    <property type="protein sequence ID" value="MBE9030748.1"/>
    <property type="molecule type" value="Genomic_DNA"/>
</dbReference>
<accession>A0A928VLE2</accession>
<dbReference type="PANTHER" id="PTHR38340:SF1">
    <property type="entry name" value="S-LAYER PROTEIN"/>
    <property type="match status" value="1"/>
</dbReference>
<evidence type="ECO:0000256" key="6">
    <source>
        <dbReference type="ARBA" id="ARBA00023026"/>
    </source>
</evidence>
<evidence type="ECO:0000313" key="10">
    <source>
        <dbReference type="EMBL" id="MBE9030748.1"/>
    </source>
</evidence>
<dbReference type="InterPro" id="IPR050557">
    <property type="entry name" value="RTX_toxin/Mannuronan_C5-epim"/>
</dbReference>
<dbReference type="PRINTS" id="PR01488">
    <property type="entry name" value="RTXTOXINA"/>
</dbReference>
<dbReference type="InterPro" id="IPR011049">
    <property type="entry name" value="Serralysin-like_metalloprot_C"/>
</dbReference>
<evidence type="ECO:0000313" key="11">
    <source>
        <dbReference type="Proteomes" id="UP000625316"/>
    </source>
</evidence>
<keyword evidence="5" id="KW-0677">Repeat</keyword>
<dbReference type="SUPFAM" id="SSF69318">
    <property type="entry name" value="Integrin alpha N-terminal domain"/>
    <property type="match status" value="2"/>
</dbReference>
<dbReference type="PROSITE" id="PS00018">
    <property type="entry name" value="EF_HAND_1"/>
    <property type="match status" value="1"/>
</dbReference>